<accession>A0A1B4XYH4</accession>
<protein>
    <recommendedName>
        <fullName evidence="3">Secreted protein</fullName>
    </recommendedName>
</protein>
<name>A0A1B4XYH4_MYCUL</name>
<evidence type="ECO:0008006" key="3">
    <source>
        <dbReference type="Google" id="ProtNLM"/>
    </source>
</evidence>
<evidence type="ECO:0000313" key="2">
    <source>
        <dbReference type="Proteomes" id="UP000218067"/>
    </source>
</evidence>
<organism evidence="1 2">
    <name type="scientific">Mycobacterium ulcerans subsp. shinshuense</name>
    <dbReference type="NCBI Taxonomy" id="1124626"/>
    <lineage>
        <taxon>Bacteria</taxon>
        <taxon>Bacillati</taxon>
        <taxon>Actinomycetota</taxon>
        <taxon>Actinomycetes</taxon>
        <taxon>Mycobacteriales</taxon>
        <taxon>Mycobacteriaceae</taxon>
        <taxon>Mycobacterium</taxon>
        <taxon>Mycobacterium ulcerans group</taxon>
    </lineage>
</organism>
<dbReference type="Proteomes" id="UP000218067">
    <property type="component" value="Chromosome"/>
</dbReference>
<dbReference type="InterPro" id="IPR010916">
    <property type="entry name" value="TonB_box_CS"/>
</dbReference>
<proteinExistence type="predicted"/>
<dbReference type="EMBL" id="AP017624">
    <property type="protein sequence ID" value="BAV39852.1"/>
    <property type="molecule type" value="Genomic_DNA"/>
</dbReference>
<dbReference type="PROSITE" id="PS00430">
    <property type="entry name" value="TONB_DEPENDENT_REC_1"/>
    <property type="match status" value="1"/>
</dbReference>
<reference evidence="1 2" key="1">
    <citation type="submission" date="2016-08" db="EMBL/GenBank/DDBJ databases">
        <title>Complete genome sequence of Mycobacterium shinshuense, a subspecies of M. ulcerans.</title>
        <authorList>
            <person name="Yoshida M."/>
            <person name="Ogura Y."/>
            <person name="Hayashi T."/>
            <person name="Hoshino Y."/>
        </authorList>
    </citation>
    <scope>NUCLEOTIDE SEQUENCE [LARGE SCALE GENOMIC DNA]</scope>
    <source>
        <strain evidence="2">ATCC 33728</strain>
    </source>
</reference>
<dbReference type="GeneID" id="93435147"/>
<dbReference type="RefSeq" id="WP_096369667.1">
    <property type="nucleotide sequence ID" value="NZ_AP017624.1"/>
</dbReference>
<gene>
    <name evidence="1" type="ORF">SHTP_0475</name>
</gene>
<dbReference type="AlphaFoldDB" id="A0A1B4XYH4"/>
<evidence type="ECO:0000313" key="1">
    <source>
        <dbReference type="EMBL" id="BAV39852.1"/>
    </source>
</evidence>
<sequence length="128" mass="13284">MTDAAATYSHPLPATRCLSTGRLSRVVVGIAAGVTLIASAPAYADAGETTGPSYRLGYDKPVKDGRFTISRMQAMGFPADSIIVSGQVHKVCANQLAAVQQVRDVYAPDFLRGCASGVQTLVNAGIPS</sequence>